<dbReference type="PANTHER" id="PTHR12205">
    <property type="entry name" value="CENTROMERE/KINETOCHORE PROTEIN ZW10"/>
    <property type="match status" value="1"/>
</dbReference>
<dbReference type="Pfam" id="PF22766">
    <property type="entry name" value="ZW10_C2"/>
    <property type="match status" value="1"/>
</dbReference>
<feature type="compositionally biased region" description="Polar residues" evidence="1">
    <location>
        <begin position="499"/>
        <end position="508"/>
    </location>
</feature>
<keyword evidence="4" id="KW-1185">Reference proteome</keyword>
<evidence type="ECO:0000259" key="2">
    <source>
        <dbReference type="Pfam" id="PF22766"/>
    </source>
</evidence>
<dbReference type="InterPro" id="IPR046362">
    <property type="entry name" value="Zw10/DSL1_C_sf"/>
</dbReference>
<dbReference type="InterPro" id="IPR055148">
    <property type="entry name" value="ZW10_C_2"/>
</dbReference>
<dbReference type="GO" id="GO:0005737">
    <property type="term" value="C:cytoplasm"/>
    <property type="evidence" value="ECO:0007669"/>
    <property type="project" value="GOC"/>
</dbReference>
<feature type="compositionally biased region" description="Pro residues" evidence="1">
    <location>
        <begin position="594"/>
        <end position="605"/>
    </location>
</feature>
<dbReference type="EMBL" id="JAWWNJ010000034">
    <property type="protein sequence ID" value="KAK7025232.1"/>
    <property type="molecule type" value="Genomic_DNA"/>
</dbReference>
<feature type="compositionally biased region" description="Polar residues" evidence="1">
    <location>
        <begin position="469"/>
        <end position="480"/>
    </location>
</feature>
<feature type="domain" description="ZW10 C-terminal helical" evidence="2">
    <location>
        <begin position="798"/>
        <end position="941"/>
    </location>
</feature>
<organism evidence="3 4">
    <name type="scientific">Favolaschia claudopus</name>
    <dbReference type="NCBI Taxonomy" id="2862362"/>
    <lineage>
        <taxon>Eukaryota</taxon>
        <taxon>Fungi</taxon>
        <taxon>Dikarya</taxon>
        <taxon>Basidiomycota</taxon>
        <taxon>Agaricomycotina</taxon>
        <taxon>Agaricomycetes</taxon>
        <taxon>Agaricomycetidae</taxon>
        <taxon>Agaricales</taxon>
        <taxon>Marasmiineae</taxon>
        <taxon>Mycenaceae</taxon>
        <taxon>Favolaschia</taxon>
    </lineage>
</organism>
<sequence length="946" mass="104604">MAFPVPAHLPRRPNPQDVSSEILMKIDQATSRTLTASLATSWLTELEDTIQNTERRIHDRIHRDFPQFEQQLESSKSVQTRLQSLVNNVDGLNRTLSDEETGLIPALLRTLTAHATLAQESTAASVRHETLSHLLRCRKEYESVRELVEMGRLPQAIQACEAFSHSLQVGPAHLNQTTVMLDLKRKFQTVKSRAEEQLSDAYDRSVEVSAKCLTVASSVAVRQSDTVLSLSEILTSLSPVSLSNHLTTLRRDIMSHYVDYVLQQPTSHTISSENAQHMLSLFPSPPNSEDLTTRLENVATALKFLSTHFIAFLPPSESSNFARSLCRPVVTSVLSNLLNTCLPSSFDLLPQFITLSQRAVVFEEECVIGMLGDDRRDRPIKAWVDGLGGHYERQRRMKILDSSRLIILASESADDRFLVEIEVGEVKPREVVPVQVEDDSDASWGLNGSSNSSEAVDGWGFDDDAEQQPAVSPSVQTTETEPADGGEDGWGFDDDEDNSTAATESQETPDAGENAKPDDDAWGWNDDTVEDNAWDDPWAEPPAQSQPVENSHPPPISALKGPSALTASPKMATRLEKRANKGKKNLNGNRDSPLPSPSFPPPMSPAKPTSSSPSPPPARVSQPEKRLPPKLAPMVVPKESYFVSGRLRHIIHLVEEVLAEGQNFAASKILPPSEHSLAPGTVLLQSATSILDLYRALYPVKFAAVLKGSAGGPMQFSNDCLYLSSEVARIEASTAGKSLEPVKDRLVECRTRFKVLADSWFEDTVEQQRQTANDIISQGAQGFTFTSEQDRYDECEAALSRVVQEIKRLAQQWKGILNKSKYYVAIGMVADAALSQVLEDILALPDITEVESHRLSELCRIVHALEALFIEDANQEPFVLAYVPCWLKFSYMSELLEASMVDISYLFDSGALVDFEVDELVRLVRALFADTPLRTNTINKLTAARQ</sequence>
<name>A0AAW0BH20_9AGAR</name>
<feature type="region of interest" description="Disordered" evidence="1">
    <location>
        <begin position="579"/>
        <end position="631"/>
    </location>
</feature>
<reference evidence="3 4" key="1">
    <citation type="journal article" date="2024" name="J Genomics">
        <title>Draft genome sequencing and assembly of Favolaschia claudopus CIRM-BRFM 2984 isolated from oak limbs.</title>
        <authorList>
            <person name="Navarro D."/>
            <person name="Drula E."/>
            <person name="Chaduli D."/>
            <person name="Cazenave R."/>
            <person name="Ahrendt S."/>
            <person name="Wang J."/>
            <person name="Lipzen A."/>
            <person name="Daum C."/>
            <person name="Barry K."/>
            <person name="Grigoriev I.V."/>
            <person name="Favel A."/>
            <person name="Rosso M.N."/>
            <person name="Martin F."/>
        </authorList>
    </citation>
    <scope>NUCLEOTIDE SEQUENCE [LARGE SCALE GENOMIC DNA]</scope>
    <source>
        <strain evidence="3 4">CIRM-BRFM 2984</strain>
    </source>
</reference>
<protein>
    <submittedName>
        <fullName evidence="3">Dsl1-C domain-containing protein</fullName>
    </submittedName>
</protein>
<accession>A0AAW0BH20</accession>
<gene>
    <name evidence="3" type="ORF">R3P38DRAFT_2953440</name>
</gene>
<proteinExistence type="predicted"/>
<dbReference type="Gene3D" id="1.10.357.150">
    <property type="match status" value="1"/>
</dbReference>
<evidence type="ECO:0000313" key="4">
    <source>
        <dbReference type="Proteomes" id="UP001362999"/>
    </source>
</evidence>
<feature type="compositionally biased region" description="Acidic residues" evidence="1">
    <location>
        <begin position="527"/>
        <end position="538"/>
    </location>
</feature>
<dbReference type="GO" id="GO:0007094">
    <property type="term" value="P:mitotic spindle assembly checkpoint signaling"/>
    <property type="evidence" value="ECO:0007669"/>
    <property type="project" value="TreeGrafter"/>
</dbReference>
<evidence type="ECO:0000313" key="3">
    <source>
        <dbReference type="EMBL" id="KAK7025232.1"/>
    </source>
</evidence>
<feature type="region of interest" description="Disordered" evidence="1">
    <location>
        <begin position="432"/>
        <end position="564"/>
    </location>
</feature>
<comment type="caution">
    <text evidence="3">The sequence shown here is derived from an EMBL/GenBank/DDBJ whole genome shotgun (WGS) entry which is preliminary data.</text>
</comment>
<dbReference type="GO" id="GO:1990423">
    <property type="term" value="C:RZZ complex"/>
    <property type="evidence" value="ECO:0007669"/>
    <property type="project" value="TreeGrafter"/>
</dbReference>
<dbReference type="Proteomes" id="UP001362999">
    <property type="component" value="Unassembled WGS sequence"/>
</dbReference>
<dbReference type="AlphaFoldDB" id="A0AAW0BH20"/>
<evidence type="ECO:0000256" key="1">
    <source>
        <dbReference type="SAM" id="MobiDB-lite"/>
    </source>
</evidence>
<dbReference type="PANTHER" id="PTHR12205:SF0">
    <property type="entry name" value="CENTROMERE_KINETOCHORE PROTEIN ZW10 HOMOLOG"/>
    <property type="match status" value="1"/>
</dbReference>
<dbReference type="GO" id="GO:0006888">
    <property type="term" value="P:endoplasmic reticulum to Golgi vesicle-mediated transport"/>
    <property type="evidence" value="ECO:0007669"/>
    <property type="project" value="TreeGrafter"/>
</dbReference>
<feature type="compositionally biased region" description="Acidic residues" evidence="1">
    <location>
        <begin position="481"/>
        <end position="498"/>
    </location>
</feature>